<evidence type="ECO:0000313" key="2">
    <source>
        <dbReference type="Proteomes" id="UP001150603"/>
    </source>
</evidence>
<keyword evidence="2" id="KW-1185">Reference proteome</keyword>
<organism evidence="1 2">
    <name type="scientific">Linderina macrospora</name>
    <dbReference type="NCBI Taxonomy" id="4868"/>
    <lineage>
        <taxon>Eukaryota</taxon>
        <taxon>Fungi</taxon>
        <taxon>Fungi incertae sedis</taxon>
        <taxon>Zoopagomycota</taxon>
        <taxon>Kickxellomycotina</taxon>
        <taxon>Kickxellomycetes</taxon>
        <taxon>Kickxellales</taxon>
        <taxon>Kickxellaceae</taxon>
        <taxon>Linderina</taxon>
    </lineage>
</organism>
<proteinExistence type="predicted"/>
<accession>A0ACC1J1L7</accession>
<dbReference type="Proteomes" id="UP001150603">
    <property type="component" value="Unassembled WGS sequence"/>
</dbReference>
<name>A0ACC1J1L7_9FUNG</name>
<reference evidence="1" key="1">
    <citation type="submission" date="2022-07" db="EMBL/GenBank/DDBJ databases">
        <title>Phylogenomic reconstructions and comparative analyses of Kickxellomycotina fungi.</title>
        <authorList>
            <person name="Reynolds N.K."/>
            <person name="Stajich J.E."/>
            <person name="Barry K."/>
            <person name="Grigoriev I.V."/>
            <person name="Crous P."/>
            <person name="Smith M.E."/>
        </authorList>
    </citation>
    <scope>NUCLEOTIDE SEQUENCE</scope>
    <source>
        <strain evidence="1">NRRL 5244</strain>
    </source>
</reference>
<sequence length="217" mass="24542">MSSSTLVVVPDNLIDQWVKEKYKHIDDTSGISMLKIDDATANMPEPQELVAYDLVLISVSRLAREYTPIATNISELGHMCRCWSLGHDHCVCDERHQSAMTRSPLLRVHWKRLIVDEGHIMSTKNTMRSLIAAYIIADRRWVCTGTPTHNLVHATAATSISGRLSEPENTPRVQDHRTHRLHRRDIAADFLQLGVLVAKFLQLDPFALTPAAWKCDI</sequence>
<dbReference type="EMBL" id="JANBPW010004753">
    <property type="protein sequence ID" value="KAJ1934182.1"/>
    <property type="molecule type" value="Genomic_DNA"/>
</dbReference>
<protein>
    <submittedName>
        <fullName evidence="1">Uncharacterized protein</fullName>
    </submittedName>
</protein>
<comment type="caution">
    <text evidence="1">The sequence shown here is derived from an EMBL/GenBank/DDBJ whole genome shotgun (WGS) entry which is preliminary data.</text>
</comment>
<evidence type="ECO:0000313" key="1">
    <source>
        <dbReference type="EMBL" id="KAJ1934182.1"/>
    </source>
</evidence>
<feature type="non-terminal residue" evidence="1">
    <location>
        <position position="217"/>
    </location>
</feature>
<gene>
    <name evidence="1" type="ORF">FBU59_005782</name>
</gene>